<organism evidence="2 3">
    <name type="scientific">Chamaesiphon polymorphus CCALA 037</name>
    <dbReference type="NCBI Taxonomy" id="2107692"/>
    <lineage>
        <taxon>Bacteria</taxon>
        <taxon>Bacillati</taxon>
        <taxon>Cyanobacteriota</taxon>
        <taxon>Cyanophyceae</taxon>
        <taxon>Gomontiellales</taxon>
        <taxon>Chamaesiphonaceae</taxon>
        <taxon>Chamaesiphon</taxon>
    </lineage>
</organism>
<accession>A0A2T1GFM2</accession>
<proteinExistence type="predicted"/>
<reference evidence="2 3" key="1">
    <citation type="submission" date="2018-03" db="EMBL/GenBank/DDBJ databases">
        <title>The ancient ancestry and fast evolution of plastids.</title>
        <authorList>
            <person name="Moore K.R."/>
            <person name="Magnabosco C."/>
            <person name="Momper L."/>
            <person name="Gold D.A."/>
            <person name="Bosak T."/>
            <person name="Fournier G.P."/>
        </authorList>
    </citation>
    <scope>NUCLEOTIDE SEQUENCE [LARGE SCALE GENOMIC DNA]</scope>
    <source>
        <strain evidence="2 3">CCALA 037</strain>
    </source>
</reference>
<dbReference type="GO" id="GO:0051536">
    <property type="term" value="F:iron-sulfur cluster binding"/>
    <property type="evidence" value="ECO:0007669"/>
    <property type="project" value="InterPro"/>
</dbReference>
<dbReference type="SUPFAM" id="SSF54292">
    <property type="entry name" value="2Fe-2S ferredoxin-like"/>
    <property type="match status" value="1"/>
</dbReference>
<dbReference type="Gene3D" id="3.10.20.30">
    <property type="match status" value="1"/>
</dbReference>
<dbReference type="AlphaFoldDB" id="A0A2T1GFM2"/>
<gene>
    <name evidence="2" type="ORF">C7B77_12180</name>
</gene>
<dbReference type="Proteomes" id="UP000238937">
    <property type="component" value="Unassembled WGS sequence"/>
</dbReference>
<dbReference type="EMBL" id="PVWO01000131">
    <property type="protein sequence ID" value="PSB56343.1"/>
    <property type="molecule type" value="Genomic_DNA"/>
</dbReference>
<evidence type="ECO:0000313" key="3">
    <source>
        <dbReference type="Proteomes" id="UP000238937"/>
    </source>
</evidence>
<evidence type="ECO:0000313" key="2">
    <source>
        <dbReference type="EMBL" id="PSB56343.1"/>
    </source>
</evidence>
<dbReference type="CDD" id="cd00207">
    <property type="entry name" value="fer2"/>
    <property type="match status" value="1"/>
</dbReference>
<dbReference type="PROSITE" id="PS51085">
    <property type="entry name" value="2FE2S_FER_2"/>
    <property type="match status" value="1"/>
</dbReference>
<feature type="domain" description="2Fe-2S ferredoxin-type" evidence="1">
    <location>
        <begin position="2"/>
        <end position="98"/>
    </location>
</feature>
<evidence type="ECO:0000259" key="1">
    <source>
        <dbReference type="PROSITE" id="PS51085"/>
    </source>
</evidence>
<dbReference type="InterPro" id="IPR036010">
    <property type="entry name" value="2Fe-2S_ferredoxin-like_sf"/>
</dbReference>
<protein>
    <submittedName>
        <fullName evidence="2">(2Fe-2S)-binding protein</fullName>
    </submittedName>
</protein>
<dbReference type="InterPro" id="IPR012675">
    <property type="entry name" value="Beta-grasp_dom_sf"/>
</dbReference>
<name>A0A2T1GFM2_9CYAN</name>
<dbReference type="OrthoDB" id="9810588at2"/>
<dbReference type="Pfam" id="PF00111">
    <property type="entry name" value="Fer2"/>
    <property type="match status" value="1"/>
</dbReference>
<dbReference type="RefSeq" id="WP_106304742.1">
    <property type="nucleotide sequence ID" value="NZ_PVWO01000131.1"/>
</dbReference>
<comment type="caution">
    <text evidence="2">The sequence shown here is derived from an EMBL/GenBank/DDBJ whole genome shotgun (WGS) entry which is preliminary data.</text>
</comment>
<keyword evidence="3" id="KW-1185">Reference proteome</keyword>
<dbReference type="InterPro" id="IPR001041">
    <property type="entry name" value="2Fe-2S_ferredoxin-type"/>
</dbReference>
<sequence length="156" mass="16943">MATVTITIEGKQVAAEHNSTLLSVFKENDVLVNQICGGQGMCASCHFFVVGGAESLTQPTQQEKMTLQFTKIERPGARLACQTRAIGEGVVIELPIGTFVQSEQDLETKIGRKADKTLIHPMTGEVLVEAGKLVLRSALEKMKESSSKFADYLSKK</sequence>